<organism evidence="9 10">
    <name type="scientific">Owenia fusiformis</name>
    <name type="common">Polychaete worm</name>
    <dbReference type="NCBI Taxonomy" id="6347"/>
    <lineage>
        <taxon>Eukaryota</taxon>
        <taxon>Metazoa</taxon>
        <taxon>Spiralia</taxon>
        <taxon>Lophotrochozoa</taxon>
        <taxon>Annelida</taxon>
        <taxon>Polychaeta</taxon>
        <taxon>Sedentaria</taxon>
        <taxon>Canalipalpata</taxon>
        <taxon>Sabellida</taxon>
        <taxon>Oweniida</taxon>
        <taxon>Oweniidae</taxon>
        <taxon>Owenia</taxon>
    </lineage>
</organism>
<proteinExistence type="inferred from homology"/>
<accession>A0A8J1UPA8</accession>
<name>A0A8J1UPA8_OWEFU</name>
<dbReference type="GO" id="GO:0015250">
    <property type="term" value="F:water channel activity"/>
    <property type="evidence" value="ECO:0007669"/>
    <property type="project" value="TreeGrafter"/>
</dbReference>
<gene>
    <name evidence="9" type="ORF">OFUS_LOCUS6802</name>
</gene>
<dbReference type="GO" id="GO:0048878">
    <property type="term" value="P:chemical homeostasis"/>
    <property type="evidence" value="ECO:0007669"/>
    <property type="project" value="UniProtKB-ARBA"/>
</dbReference>
<dbReference type="Pfam" id="PF00230">
    <property type="entry name" value="MIP"/>
    <property type="match status" value="1"/>
</dbReference>
<keyword evidence="3 8" id="KW-0813">Transport</keyword>
<sequence>MGKSNIQDVKQGSFWRACIGELLGTLFLVLVGCGSCLDANSSTVQKALGFGLSVATMAWILSNVSGCHINPAITLPMVVTRKVTIVRGLFYIIAQIAGGVIGAAILKGLIPSQYHGALGATGLSPKVTVAQGFGIEFMITFVLVFTVFASCDGKRNDFNGSTPLSIGLSITMCHVFAVPFTGASMNPARSFGPAAVMKSFPNHWVYWVGPLLGGLVAGLLYDFIFAANASVEKLKACFTERDYDNDKFPKDGVTALNGSPSELKKIETE</sequence>
<evidence type="ECO:0000313" key="10">
    <source>
        <dbReference type="Proteomes" id="UP000749559"/>
    </source>
</evidence>
<evidence type="ECO:0000313" key="9">
    <source>
        <dbReference type="EMBL" id="CAH1780058.1"/>
    </source>
</evidence>
<dbReference type="SUPFAM" id="SSF81338">
    <property type="entry name" value="Aquaporin-like"/>
    <property type="match status" value="1"/>
</dbReference>
<dbReference type="Proteomes" id="UP000749559">
    <property type="component" value="Unassembled WGS sequence"/>
</dbReference>
<evidence type="ECO:0000256" key="1">
    <source>
        <dbReference type="ARBA" id="ARBA00004141"/>
    </source>
</evidence>
<dbReference type="InterPro" id="IPR034294">
    <property type="entry name" value="Aquaporin_transptr"/>
</dbReference>
<dbReference type="PANTHER" id="PTHR19139">
    <property type="entry name" value="AQUAPORIN TRANSPORTER"/>
    <property type="match status" value="1"/>
</dbReference>
<comment type="caution">
    <text evidence="9">The sequence shown here is derived from an EMBL/GenBank/DDBJ whole genome shotgun (WGS) entry which is preliminary data.</text>
</comment>
<keyword evidence="4 8" id="KW-0812">Transmembrane</keyword>
<dbReference type="InterPro" id="IPR000425">
    <property type="entry name" value="MIP"/>
</dbReference>
<reference evidence="9" key="1">
    <citation type="submission" date="2022-03" db="EMBL/GenBank/DDBJ databases">
        <authorList>
            <person name="Martin C."/>
        </authorList>
    </citation>
    <scope>NUCLEOTIDE SEQUENCE</scope>
</reference>
<dbReference type="PRINTS" id="PR00783">
    <property type="entry name" value="MINTRINSICP"/>
</dbReference>
<dbReference type="AlphaFoldDB" id="A0A8J1UPA8"/>
<keyword evidence="6" id="KW-1133">Transmembrane helix</keyword>
<dbReference type="NCBIfam" id="TIGR00861">
    <property type="entry name" value="MIP"/>
    <property type="match status" value="1"/>
</dbReference>
<comment type="similarity">
    <text evidence="2 8">Belongs to the MIP/aquaporin (TC 1.A.8) family.</text>
</comment>
<comment type="subcellular location">
    <subcellularLocation>
        <location evidence="1">Membrane</location>
        <topology evidence="1">Multi-pass membrane protein</topology>
    </subcellularLocation>
</comment>
<dbReference type="InterPro" id="IPR023271">
    <property type="entry name" value="Aquaporin-like"/>
</dbReference>
<dbReference type="PANTHER" id="PTHR19139:SF199">
    <property type="entry name" value="MIP17260P"/>
    <property type="match status" value="1"/>
</dbReference>
<evidence type="ECO:0000256" key="5">
    <source>
        <dbReference type="ARBA" id="ARBA00022737"/>
    </source>
</evidence>
<dbReference type="OrthoDB" id="3222at2759"/>
<dbReference type="PROSITE" id="PS51257">
    <property type="entry name" value="PROKAR_LIPOPROTEIN"/>
    <property type="match status" value="1"/>
</dbReference>
<keyword evidence="7" id="KW-0472">Membrane</keyword>
<evidence type="ECO:0000256" key="2">
    <source>
        <dbReference type="ARBA" id="ARBA00006175"/>
    </source>
</evidence>
<dbReference type="Gene3D" id="1.20.1080.10">
    <property type="entry name" value="Glycerol uptake facilitator protein"/>
    <property type="match status" value="1"/>
</dbReference>
<protein>
    <submittedName>
        <fullName evidence="9">Uncharacterized protein</fullName>
    </submittedName>
</protein>
<evidence type="ECO:0000256" key="7">
    <source>
        <dbReference type="ARBA" id="ARBA00023136"/>
    </source>
</evidence>
<dbReference type="CDD" id="cd00333">
    <property type="entry name" value="MIP"/>
    <property type="match status" value="1"/>
</dbReference>
<evidence type="ECO:0000256" key="3">
    <source>
        <dbReference type="ARBA" id="ARBA00022448"/>
    </source>
</evidence>
<dbReference type="FunFam" id="1.20.1080.10:FF:000009">
    <property type="entry name" value="aquaporin-4 isoform X1"/>
    <property type="match status" value="1"/>
</dbReference>
<evidence type="ECO:0000256" key="4">
    <source>
        <dbReference type="ARBA" id="ARBA00022692"/>
    </source>
</evidence>
<dbReference type="EMBL" id="CAIIXF020000003">
    <property type="protein sequence ID" value="CAH1780058.1"/>
    <property type="molecule type" value="Genomic_DNA"/>
</dbReference>
<evidence type="ECO:0000256" key="6">
    <source>
        <dbReference type="ARBA" id="ARBA00022989"/>
    </source>
</evidence>
<dbReference type="GO" id="GO:0005886">
    <property type="term" value="C:plasma membrane"/>
    <property type="evidence" value="ECO:0007669"/>
    <property type="project" value="UniProtKB-ARBA"/>
</dbReference>
<keyword evidence="10" id="KW-1185">Reference proteome</keyword>
<keyword evidence="5" id="KW-0677">Repeat</keyword>
<evidence type="ECO:0000256" key="8">
    <source>
        <dbReference type="RuleBase" id="RU000477"/>
    </source>
</evidence>